<dbReference type="AlphaFoldDB" id="A0A0D7CEV6"/>
<organism evidence="4 5">
    <name type="scientific">Streptomyces natalensis ATCC 27448</name>
    <dbReference type="NCBI Taxonomy" id="1240678"/>
    <lineage>
        <taxon>Bacteria</taxon>
        <taxon>Bacillati</taxon>
        <taxon>Actinomycetota</taxon>
        <taxon>Actinomycetes</taxon>
        <taxon>Kitasatosporales</taxon>
        <taxon>Streptomycetaceae</taxon>
        <taxon>Streptomyces</taxon>
    </lineage>
</organism>
<dbReference type="Pfam" id="PF00571">
    <property type="entry name" value="CBS"/>
    <property type="match status" value="2"/>
</dbReference>
<evidence type="ECO:0000259" key="3">
    <source>
        <dbReference type="PROSITE" id="PS51371"/>
    </source>
</evidence>
<keyword evidence="1" id="KW-0129">CBS domain</keyword>
<feature type="domain" description="CBS" evidence="3">
    <location>
        <begin position="112"/>
        <end position="175"/>
    </location>
</feature>
<dbReference type="RefSeq" id="WP_030062953.1">
    <property type="nucleotide sequence ID" value="NZ_JRKI01000056.1"/>
</dbReference>
<dbReference type="EMBL" id="JRKI01000056">
    <property type="protein sequence ID" value="KIZ14601.1"/>
    <property type="molecule type" value="Genomic_DNA"/>
</dbReference>
<evidence type="ECO:0000313" key="4">
    <source>
        <dbReference type="EMBL" id="KIZ14601.1"/>
    </source>
</evidence>
<dbReference type="Proteomes" id="UP000032458">
    <property type="component" value="Unassembled WGS sequence"/>
</dbReference>
<protein>
    <recommendedName>
        <fullName evidence="3">CBS domain-containing protein</fullName>
    </recommendedName>
</protein>
<dbReference type="InterPro" id="IPR046342">
    <property type="entry name" value="CBS_dom_sf"/>
</dbReference>
<comment type="caution">
    <text evidence="4">The sequence shown here is derived from an EMBL/GenBank/DDBJ whole genome shotgun (WGS) entry which is preliminary data.</text>
</comment>
<dbReference type="InterPro" id="IPR000644">
    <property type="entry name" value="CBS_dom"/>
</dbReference>
<evidence type="ECO:0000256" key="1">
    <source>
        <dbReference type="PROSITE-ProRule" id="PRU00703"/>
    </source>
</evidence>
<dbReference type="Gene3D" id="3.10.580.10">
    <property type="entry name" value="CBS-domain"/>
    <property type="match status" value="1"/>
</dbReference>
<sequence>MTTRRPADTCPSRGRRLARRGLHLTREYSVDPLEVHLVRQLETPVATTFRTDRTAAEAGALLHEAHQARDPDGVLAQRLYPVLDGEGRLAGVVTRAELLHGAPDDHRPLSALARPAITAHPDETLRTIANRMAAHRITRVVVTPRTEPHCAEGILSLRQLLEARRIDLQEEQHAERLLTPFRRTPRQPEPALAAPAETLSDAAGR</sequence>
<dbReference type="SUPFAM" id="SSF54631">
    <property type="entry name" value="CBS-domain pair"/>
    <property type="match status" value="1"/>
</dbReference>
<proteinExistence type="predicted"/>
<dbReference type="PROSITE" id="PS51371">
    <property type="entry name" value="CBS"/>
    <property type="match status" value="1"/>
</dbReference>
<reference evidence="4 5" key="1">
    <citation type="submission" date="2014-09" db="EMBL/GenBank/DDBJ databases">
        <title>Draft genome sequence of Streptomyces natalensis ATCC 27448, producer of the antifungal pimaricin.</title>
        <authorList>
            <person name="Mendes M.V."/>
            <person name="Beites T."/>
            <person name="Pires S."/>
            <person name="Santos C.L."/>
            <person name="Moradas-Ferreira P."/>
        </authorList>
    </citation>
    <scope>NUCLEOTIDE SEQUENCE [LARGE SCALE GENOMIC DNA]</scope>
    <source>
        <strain evidence="4 5">ATCC 27448</strain>
    </source>
</reference>
<dbReference type="PATRIC" id="fig|1240678.4.peg.6708"/>
<gene>
    <name evidence="4" type="ORF">SNA_31360</name>
</gene>
<keyword evidence="5" id="KW-1185">Reference proteome</keyword>
<dbReference type="CDD" id="cd02205">
    <property type="entry name" value="CBS_pair_SF"/>
    <property type="match status" value="1"/>
</dbReference>
<accession>A0A0D7CEV6</accession>
<name>A0A0D7CEV6_9ACTN</name>
<evidence type="ECO:0000256" key="2">
    <source>
        <dbReference type="SAM" id="MobiDB-lite"/>
    </source>
</evidence>
<evidence type="ECO:0000313" key="5">
    <source>
        <dbReference type="Proteomes" id="UP000032458"/>
    </source>
</evidence>
<feature type="region of interest" description="Disordered" evidence="2">
    <location>
        <begin position="176"/>
        <end position="205"/>
    </location>
</feature>